<gene>
    <name evidence="2" type="ORF">BT96DRAFT_917283</name>
</gene>
<accession>A0A6A4I3F0</accession>
<dbReference type="AlphaFoldDB" id="A0A6A4I3F0"/>
<evidence type="ECO:0000313" key="2">
    <source>
        <dbReference type="EMBL" id="KAE9403928.1"/>
    </source>
</evidence>
<dbReference type="Proteomes" id="UP000799118">
    <property type="component" value="Unassembled WGS sequence"/>
</dbReference>
<name>A0A6A4I3F0_9AGAR</name>
<proteinExistence type="predicted"/>
<dbReference type="EMBL" id="ML769421">
    <property type="protein sequence ID" value="KAE9403928.1"/>
    <property type="molecule type" value="Genomic_DNA"/>
</dbReference>
<evidence type="ECO:0000313" key="3">
    <source>
        <dbReference type="Proteomes" id="UP000799118"/>
    </source>
</evidence>
<feature type="compositionally biased region" description="Polar residues" evidence="1">
    <location>
        <begin position="1"/>
        <end position="24"/>
    </location>
</feature>
<keyword evidence="3" id="KW-1185">Reference proteome</keyword>
<evidence type="ECO:0000256" key="1">
    <source>
        <dbReference type="SAM" id="MobiDB-lite"/>
    </source>
</evidence>
<protein>
    <submittedName>
        <fullName evidence="2">Uncharacterized protein</fullName>
    </submittedName>
</protein>
<organism evidence="2 3">
    <name type="scientific">Gymnopus androsaceus JB14</name>
    <dbReference type="NCBI Taxonomy" id="1447944"/>
    <lineage>
        <taxon>Eukaryota</taxon>
        <taxon>Fungi</taxon>
        <taxon>Dikarya</taxon>
        <taxon>Basidiomycota</taxon>
        <taxon>Agaricomycotina</taxon>
        <taxon>Agaricomycetes</taxon>
        <taxon>Agaricomycetidae</taxon>
        <taxon>Agaricales</taxon>
        <taxon>Marasmiineae</taxon>
        <taxon>Omphalotaceae</taxon>
        <taxon>Gymnopus</taxon>
    </lineage>
</organism>
<feature type="region of interest" description="Disordered" evidence="1">
    <location>
        <begin position="1"/>
        <end position="30"/>
    </location>
</feature>
<sequence length="87" mass="9519">MTSFLISSCPPSSFTQPQASQTTSSRRRAAQSILSSPVLRHCSSSELRSLGVHSKSGIMVSVQFQDTPQINPSQNTDSIHIVQFRKV</sequence>
<reference evidence="2" key="1">
    <citation type="journal article" date="2019" name="Environ. Microbiol.">
        <title>Fungal ecological strategies reflected in gene transcription - a case study of two litter decomposers.</title>
        <authorList>
            <person name="Barbi F."/>
            <person name="Kohler A."/>
            <person name="Barry K."/>
            <person name="Baskaran P."/>
            <person name="Daum C."/>
            <person name="Fauchery L."/>
            <person name="Ihrmark K."/>
            <person name="Kuo A."/>
            <person name="LaButti K."/>
            <person name="Lipzen A."/>
            <person name="Morin E."/>
            <person name="Grigoriev I.V."/>
            <person name="Henrissat B."/>
            <person name="Lindahl B."/>
            <person name="Martin F."/>
        </authorList>
    </citation>
    <scope>NUCLEOTIDE SEQUENCE</scope>
    <source>
        <strain evidence="2">JB14</strain>
    </source>
</reference>